<evidence type="ECO:0000256" key="3">
    <source>
        <dbReference type="ARBA" id="ARBA00023163"/>
    </source>
</evidence>
<proteinExistence type="predicted"/>
<organism evidence="6 7">
    <name type="scientific">Actinoallomurus iriomotensis</name>
    <dbReference type="NCBI Taxonomy" id="478107"/>
    <lineage>
        <taxon>Bacteria</taxon>
        <taxon>Bacillati</taxon>
        <taxon>Actinomycetota</taxon>
        <taxon>Actinomycetes</taxon>
        <taxon>Streptosporangiales</taxon>
        <taxon>Thermomonosporaceae</taxon>
        <taxon>Actinoallomurus</taxon>
    </lineage>
</organism>
<dbReference type="InterPro" id="IPR036271">
    <property type="entry name" value="Tet_transcr_reg_TetR-rel_C_sf"/>
</dbReference>
<dbReference type="Pfam" id="PF00440">
    <property type="entry name" value="TetR_N"/>
    <property type="match status" value="1"/>
</dbReference>
<dbReference type="PROSITE" id="PS50977">
    <property type="entry name" value="HTH_TETR_2"/>
    <property type="match status" value="1"/>
</dbReference>
<evidence type="ECO:0000313" key="7">
    <source>
        <dbReference type="Proteomes" id="UP001165135"/>
    </source>
</evidence>
<dbReference type="SUPFAM" id="SSF46689">
    <property type="entry name" value="Homeodomain-like"/>
    <property type="match status" value="1"/>
</dbReference>
<sequence>MIGIMRRRLSTEQRRAQLLTIGAELFARRPYEDVWIDEVADIAEVSRGLLYHYFPSKRAFFLAIVEAEGAKLLQASAPDPTLPPLDQLKAGLEIYIGYAERHPDGFRVAHQAAATDDDLHRIQRSRITALRDRILAGLSAVTTVDEQTRIAVTGWLAFVPVAILEWLDDPAITRDELCDLCARTLWAAAGLRPA</sequence>
<protein>
    <submittedName>
        <fullName evidence="6">TetR family transcriptional regulator</fullName>
    </submittedName>
</protein>
<dbReference type="InterPro" id="IPR001647">
    <property type="entry name" value="HTH_TetR"/>
</dbReference>
<dbReference type="GO" id="GO:0003700">
    <property type="term" value="F:DNA-binding transcription factor activity"/>
    <property type="evidence" value="ECO:0007669"/>
    <property type="project" value="TreeGrafter"/>
</dbReference>
<feature type="domain" description="HTH tetR-type" evidence="5">
    <location>
        <begin position="12"/>
        <end position="72"/>
    </location>
</feature>
<dbReference type="Gene3D" id="1.10.357.10">
    <property type="entry name" value="Tetracycline Repressor, domain 2"/>
    <property type="match status" value="1"/>
</dbReference>
<dbReference type="InterPro" id="IPR050109">
    <property type="entry name" value="HTH-type_TetR-like_transc_reg"/>
</dbReference>
<evidence type="ECO:0000259" key="5">
    <source>
        <dbReference type="PROSITE" id="PS50977"/>
    </source>
</evidence>
<evidence type="ECO:0000256" key="1">
    <source>
        <dbReference type="ARBA" id="ARBA00023015"/>
    </source>
</evidence>
<dbReference type="PANTHER" id="PTHR30055:SF174">
    <property type="entry name" value="TRANSCRIPTIONAL REGULATORY PROTEIN (PROBABLY TETR-FAMILY)-RELATED"/>
    <property type="match status" value="1"/>
</dbReference>
<evidence type="ECO:0000256" key="4">
    <source>
        <dbReference type="PROSITE-ProRule" id="PRU00335"/>
    </source>
</evidence>
<dbReference type="Proteomes" id="UP001165135">
    <property type="component" value="Unassembled WGS sequence"/>
</dbReference>
<dbReference type="PRINTS" id="PR00455">
    <property type="entry name" value="HTHTETR"/>
</dbReference>
<dbReference type="PANTHER" id="PTHR30055">
    <property type="entry name" value="HTH-TYPE TRANSCRIPTIONAL REGULATOR RUTR"/>
    <property type="match status" value="1"/>
</dbReference>
<dbReference type="InterPro" id="IPR009057">
    <property type="entry name" value="Homeodomain-like_sf"/>
</dbReference>
<reference evidence="6" key="1">
    <citation type="submission" date="2023-03" db="EMBL/GenBank/DDBJ databases">
        <title>Actinoallomurus iriomotensis NBRC 103681.</title>
        <authorList>
            <person name="Ichikawa N."/>
            <person name="Sato H."/>
            <person name="Tonouchi N."/>
        </authorList>
    </citation>
    <scope>NUCLEOTIDE SEQUENCE</scope>
    <source>
        <strain evidence="6">NBRC 103681</strain>
    </source>
</reference>
<dbReference type="InterPro" id="IPR054129">
    <property type="entry name" value="DesT_TetR_C"/>
</dbReference>
<dbReference type="Pfam" id="PF21943">
    <property type="entry name" value="TetR_C_46"/>
    <property type="match status" value="1"/>
</dbReference>
<evidence type="ECO:0000256" key="2">
    <source>
        <dbReference type="ARBA" id="ARBA00023125"/>
    </source>
</evidence>
<accession>A0A9W6RWB2</accession>
<keyword evidence="2 4" id="KW-0238">DNA-binding</keyword>
<dbReference type="EMBL" id="BSTJ01000017">
    <property type="protein sequence ID" value="GLY81085.1"/>
    <property type="molecule type" value="Genomic_DNA"/>
</dbReference>
<keyword evidence="1" id="KW-0805">Transcription regulation</keyword>
<comment type="caution">
    <text evidence="6">The sequence shown here is derived from an EMBL/GenBank/DDBJ whole genome shotgun (WGS) entry which is preliminary data.</text>
</comment>
<dbReference type="GO" id="GO:0000976">
    <property type="term" value="F:transcription cis-regulatory region binding"/>
    <property type="evidence" value="ECO:0007669"/>
    <property type="project" value="TreeGrafter"/>
</dbReference>
<gene>
    <name evidence="6" type="ORF">Airi01_093520</name>
</gene>
<name>A0A9W6RWB2_9ACTN</name>
<dbReference type="SUPFAM" id="SSF48498">
    <property type="entry name" value="Tetracyclin repressor-like, C-terminal domain"/>
    <property type="match status" value="1"/>
</dbReference>
<dbReference type="AlphaFoldDB" id="A0A9W6RWB2"/>
<feature type="DNA-binding region" description="H-T-H motif" evidence="4">
    <location>
        <begin position="35"/>
        <end position="54"/>
    </location>
</feature>
<keyword evidence="3" id="KW-0804">Transcription</keyword>
<evidence type="ECO:0000313" key="6">
    <source>
        <dbReference type="EMBL" id="GLY81085.1"/>
    </source>
</evidence>